<accession>A0A8T0G822</accession>
<dbReference type="InterPro" id="IPR036322">
    <property type="entry name" value="WD40_repeat_dom_sf"/>
</dbReference>
<gene>
    <name evidence="1" type="ORF">KC19_12G009600</name>
</gene>
<dbReference type="InterPro" id="IPR015943">
    <property type="entry name" value="WD40/YVTN_repeat-like_dom_sf"/>
</dbReference>
<keyword evidence="2" id="KW-1185">Reference proteome</keyword>
<organism evidence="1 2">
    <name type="scientific">Ceratodon purpureus</name>
    <name type="common">Fire moss</name>
    <name type="synonym">Dicranum purpureum</name>
    <dbReference type="NCBI Taxonomy" id="3225"/>
    <lineage>
        <taxon>Eukaryota</taxon>
        <taxon>Viridiplantae</taxon>
        <taxon>Streptophyta</taxon>
        <taxon>Embryophyta</taxon>
        <taxon>Bryophyta</taxon>
        <taxon>Bryophytina</taxon>
        <taxon>Bryopsida</taxon>
        <taxon>Dicranidae</taxon>
        <taxon>Pseudoditrichales</taxon>
        <taxon>Ditrichaceae</taxon>
        <taxon>Ceratodon</taxon>
    </lineage>
</organism>
<proteinExistence type="predicted"/>
<comment type="caution">
    <text evidence="1">The sequence shown here is derived from an EMBL/GenBank/DDBJ whole genome shotgun (WGS) entry which is preliminary data.</text>
</comment>
<evidence type="ECO:0000313" key="2">
    <source>
        <dbReference type="Proteomes" id="UP000822688"/>
    </source>
</evidence>
<dbReference type="SUPFAM" id="SSF50978">
    <property type="entry name" value="WD40 repeat-like"/>
    <property type="match status" value="1"/>
</dbReference>
<name>A0A8T0G822_CERPU</name>
<dbReference type="AlphaFoldDB" id="A0A8T0G822"/>
<dbReference type="Gene3D" id="2.130.10.10">
    <property type="entry name" value="YVTN repeat-like/Quinoprotein amine dehydrogenase"/>
    <property type="match status" value="1"/>
</dbReference>
<dbReference type="OrthoDB" id="1879717at2759"/>
<dbReference type="Proteomes" id="UP000822688">
    <property type="component" value="Chromosome 12"/>
</dbReference>
<dbReference type="PANTHER" id="PTHR47467:SF1">
    <property type="entry name" value="WD40 REPEAT-CONTAINING PROTEIN"/>
    <property type="match status" value="1"/>
</dbReference>
<dbReference type="EMBL" id="CM026433">
    <property type="protein sequence ID" value="KAG0553412.1"/>
    <property type="molecule type" value="Genomic_DNA"/>
</dbReference>
<evidence type="ECO:0000313" key="1">
    <source>
        <dbReference type="EMBL" id="KAG0553412.1"/>
    </source>
</evidence>
<dbReference type="PANTHER" id="PTHR47467">
    <property type="entry name" value="OS01G0867200 PROTEIN"/>
    <property type="match status" value="1"/>
</dbReference>
<sequence>MVRVRTLQRLTLPRSLLHEASPAATHSHRVAAHFVDDGAGCNVYIASGVDVYCVKMDLKETGVDSGKEDMLIPVDSEVAGAWQVEQCPHRAEIQSIALTPSPSDEGFLLGSVDAFGRLVVTSLNSDIPGSSYTAGPQDPGVGEGWWAGIVFNRDQPTLAAVGRGLAKAVDLYDKDIFIRTLRTLQHPTSLTFLHGPMYDNGSMLAVTEGPQLSIWDLRQAERGGCVQRMLGAFSGESLNAVACSSEGLVAIGGAERVVLVMDPLKWTPRSRWTSCLKYEVTGLSFSAVDPGLMYVHGLDYEVVCAPWNREKTGGSNKTAFAFRGDSRWLGFDKGYDSDLFAGWSEAGTIYAGHVVDDAYLGASN</sequence>
<protein>
    <submittedName>
        <fullName evidence="1">Uncharacterized protein</fullName>
    </submittedName>
</protein>
<reference evidence="1" key="1">
    <citation type="submission" date="2020-06" db="EMBL/GenBank/DDBJ databases">
        <title>WGS assembly of Ceratodon purpureus strain R40.</title>
        <authorList>
            <person name="Carey S.B."/>
            <person name="Jenkins J."/>
            <person name="Shu S."/>
            <person name="Lovell J.T."/>
            <person name="Sreedasyam A."/>
            <person name="Maumus F."/>
            <person name="Tiley G.P."/>
            <person name="Fernandez-Pozo N."/>
            <person name="Barry K."/>
            <person name="Chen C."/>
            <person name="Wang M."/>
            <person name="Lipzen A."/>
            <person name="Daum C."/>
            <person name="Saski C.A."/>
            <person name="Payton A.C."/>
            <person name="Mcbreen J.C."/>
            <person name="Conrad R.E."/>
            <person name="Kollar L.M."/>
            <person name="Olsson S."/>
            <person name="Huttunen S."/>
            <person name="Landis J.B."/>
            <person name="Wickett N.J."/>
            <person name="Johnson M.G."/>
            <person name="Rensing S.A."/>
            <person name="Grimwood J."/>
            <person name="Schmutz J."/>
            <person name="Mcdaniel S.F."/>
        </authorList>
    </citation>
    <scope>NUCLEOTIDE SEQUENCE</scope>
    <source>
        <strain evidence="1">R40</strain>
    </source>
</reference>